<accession>A0A2P2E957</accession>
<dbReference type="Pfam" id="PF00005">
    <property type="entry name" value="ABC_tran"/>
    <property type="match status" value="1"/>
</dbReference>
<dbReference type="InterPro" id="IPR027417">
    <property type="entry name" value="P-loop_NTPase"/>
</dbReference>
<evidence type="ECO:0000256" key="3">
    <source>
        <dbReference type="ARBA" id="ARBA00022840"/>
    </source>
</evidence>
<dbReference type="InterPro" id="IPR015854">
    <property type="entry name" value="ABC_transpr_LolD-like"/>
</dbReference>
<dbReference type="GO" id="GO:0005886">
    <property type="term" value="C:plasma membrane"/>
    <property type="evidence" value="ECO:0007669"/>
    <property type="project" value="TreeGrafter"/>
</dbReference>
<dbReference type="Gene3D" id="3.40.50.300">
    <property type="entry name" value="P-loop containing nucleotide triphosphate hydrolases"/>
    <property type="match status" value="1"/>
</dbReference>
<dbReference type="InterPro" id="IPR003439">
    <property type="entry name" value="ABC_transporter-like_ATP-bd"/>
</dbReference>
<gene>
    <name evidence="5" type="ORF">PbB2_01267</name>
</gene>
<dbReference type="Proteomes" id="UP000245086">
    <property type="component" value="Unassembled WGS sequence"/>
</dbReference>
<dbReference type="SMART" id="SM00382">
    <property type="entry name" value="AAA"/>
    <property type="match status" value="1"/>
</dbReference>
<protein>
    <submittedName>
        <fullName evidence="5">Putative ABC transporter ATP-binding protein</fullName>
    </submittedName>
</protein>
<keyword evidence="6" id="KW-1185">Reference proteome</keyword>
<dbReference type="InterPro" id="IPR017911">
    <property type="entry name" value="MacB-like_ATP-bd"/>
</dbReference>
<dbReference type="InterPro" id="IPR017871">
    <property type="entry name" value="ABC_transporter-like_CS"/>
</dbReference>
<feature type="domain" description="ABC transporter" evidence="4">
    <location>
        <begin position="9"/>
        <end position="239"/>
    </location>
</feature>
<dbReference type="PANTHER" id="PTHR24220:SF659">
    <property type="entry name" value="TRANSPORTER, PUTATIVE-RELATED"/>
    <property type="match status" value="1"/>
</dbReference>
<dbReference type="EMBL" id="BFBR01000003">
    <property type="protein sequence ID" value="GBF57599.1"/>
    <property type="molecule type" value="Genomic_DNA"/>
</dbReference>
<dbReference type="GO" id="GO:0016887">
    <property type="term" value="F:ATP hydrolysis activity"/>
    <property type="evidence" value="ECO:0007669"/>
    <property type="project" value="InterPro"/>
</dbReference>
<keyword evidence="1" id="KW-0813">Transport</keyword>
<dbReference type="RefSeq" id="WP_108984475.1">
    <property type="nucleotide sequence ID" value="NZ_BFBR01000003.1"/>
</dbReference>
<keyword evidence="3 5" id="KW-0067">ATP-binding</keyword>
<comment type="caution">
    <text evidence="5">The sequence shown here is derived from an EMBL/GenBank/DDBJ whole genome shotgun (WGS) entry which is preliminary data.</text>
</comment>
<dbReference type="OrthoDB" id="9802264at2"/>
<evidence type="ECO:0000256" key="1">
    <source>
        <dbReference type="ARBA" id="ARBA00022448"/>
    </source>
</evidence>
<dbReference type="GO" id="GO:0022857">
    <property type="term" value="F:transmembrane transporter activity"/>
    <property type="evidence" value="ECO:0007669"/>
    <property type="project" value="TreeGrafter"/>
</dbReference>
<dbReference type="SUPFAM" id="SSF52540">
    <property type="entry name" value="P-loop containing nucleoside triphosphate hydrolases"/>
    <property type="match status" value="1"/>
</dbReference>
<organism evidence="5 6">
    <name type="scientific">Candidatus Phycosocius bacilliformis</name>
    <dbReference type="NCBI Taxonomy" id="1445552"/>
    <lineage>
        <taxon>Bacteria</taxon>
        <taxon>Pseudomonadati</taxon>
        <taxon>Pseudomonadota</taxon>
        <taxon>Alphaproteobacteria</taxon>
        <taxon>Caulobacterales</taxon>
        <taxon>Caulobacterales incertae sedis</taxon>
        <taxon>Candidatus Phycosocius</taxon>
    </lineage>
</organism>
<evidence type="ECO:0000313" key="6">
    <source>
        <dbReference type="Proteomes" id="UP000245086"/>
    </source>
</evidence>
<proteinExistence type="predicted"/>
<dbReference type="AlphaFoldDB" id="A0A2P2E957"/>
<dbReference type="InterPro" id="IPR003593">
    <property type="entry name" value="AAA+_ATPase"/>
</dbReference>
<evidence type="ECO:0000259" key="4">
    <source>
        <dbReference type="PROSITE" id="PS50893"/>
    </source>
</evidence>
<dbReference type="CDD" id="cd03255">
    <property type="entry name" value="ABC_MJ0796_LolCDE_FtsE"/>
    <property type="match status" value="1"/>
</dbReference>
<evidence type="ECO:0000313" key="5">
    <source>
        <dbReference type="EMBL" id="GBF57599.1"/>
    </source>
</evidence>
<reference evidence="5 6" key="1">
    <citation type="journal article" date="2018" name="Genome Announc.">
        <title>Draft Genome Sequence of "Candidatus Phycosocius bacilliformis," an Alphaproteobacterial Ectosymbiont of the Hydrocarbon-Producing Green Alga Botryococcus braunii.</title>
        <authorList>
            <person name="Tanabe Y."/>
            <person name="Yamaguchi H."/>
            <person name="Watanabe M.M."/>
        </authorList>
    </citation>
    <scope>NUCLEOTIDE SEQUENCE [LARGE SCALE GENOMIC DNA]</scope>
    <source>
        <strain evidence="5 6">BOTRYCO-2</strain>
    </source>
</reference>
<dbReference type="PANTHER" id="PTHR24220">
    <property type="entry name" value="IMPORT ATP-BINDING PROTEIN"/>
    <property type="match status" value="1"/>
</dbReference>
<dbReference type="PROSITE" id="PS50893">
    <property type="entry name" value="ABC_TRANSPORTER_2"/>
    <property type="match status" value="1"/>
</dbReference>
<evidence type="ECO:0000256" key="2">
    <source>
        <dbReference type="ARBA" id="ARBA00022741"/>
    </source>
</evidence>
<keyword evidence="2" id="KW-0547">Nucleotide-binding</keyword>
<sequence>MTPTSSQAAIIDQVIKEFPSGNDVVRVLHGISMGIDYGKMTMLVGPSGCGKTTVLSILSGTLSATSGTVTVMNERLDRLRTDDLVRFRRRKIGFIFQQYNLIPTLSVAENAAIPLIADGVAWEDALNQSGRVLTHLGLGPHLAKFPRQLSGGQQQRVAIARALAHNPALVVCDEPTAALDAASGQAVMALLDEAADDPKRAVLVVTHDDRIFSFADRIIRMEDGRVIDDGLSSSPPQKV</sequence>
<name>A0A2P2E957_9PROT</name>
<dbReference type="GO" id="GO:0005524">
    <property type="term" value="F:ATP binding"/>
    <property type="evidence" value="ECO:0007669"/>
    <property type="project" value="UniProtKB-KW"/>
</dbReference>
<dbReference type="PROSITE" id="PS00211">
    <property type="entry name" value="ABC_TRANSPORTER_1"/>
    <property type="match status" value="1"/>
</dbReference>